<feature type="transmembrane region" description="Helical" evidence="6">
    <location>
        <begin position="145"/>
        <end position="165"/>
    </location>
</feature>
<accession>A0A068RUE5</accession>
<evidence type="ECO:0000313" key="7">
    <source>
        <dbReference type="EMBL" id="CDH53634.1"/>
    </source>
</evidence>
<dbReference type="GO" id="GO:0016020">
    <property type="term" value="C:membrane"/>
    <property type="evidence" value="ECO:0007669"/>
    <property type="project" value="UniProtKB-SubCell"/>
</dbReference>
<dbReference type="OrthoDB" id="422206at2759"/>
<evidence type="ECO:0000256" key="4">
    <source>
        <dbReference type="ARBA" id="ARBA00023136"/>
    </source>
</evidence>
<feature type="transmembrane region" description="Helical" evidence="6">
    <location>
        <begin position="46"/>
        <end position="66"/>
    </location>
</feature>
<evidence type="ECO:0000256" key="6">
    <source>
        <dbReference type="SAM" id="Phobius"/>
    </source>
</evidence>
<evidence type="ECO:0000256" key="1">
    <source>
        <dbReference type="ARBA" id="ARBA00004141"/>
    </source>
</evidence>
<dbReference type="InterPro" id="IPR011701">
    <property type="entry name" value="MFS"/>
</dbReference>
<dbReference type="PANTHER" id="PTHR10924">
    <property type="entry name" value="MAJOR FACILITATOR SUPERFAMILY PROTEIN-RELATED"/>
    <property type="match status" value="1"/>
</dbReference>
<dbReference type="VEuPathDB" id="FungiDB:LCOR_04970.1"/>
<feature type="transmembrane region" description="Helical" evidence="6">
    <location>
        <begin position="298"/>
        <end position="318"/>
    </location>
</feature>
<feature type="transmembrane region" description="Helical" evidence="6">
    <location>
        <begin position="351"/>
        <end position="371"/>
    </location>
</feature>
<feature type="transmembrane region" description="Helical" evidence="6">
    <location>
        <begin position="180"/>
        <end position="198"/>
    </location>
</feature>
<keyword evidence="2 6" id="KW-0812">Transmembrane</keyword>
<dbReference type="EMBL" id="CBTN010000018">
    <property type="protein sequence ID" value="CDH53634.1"/>
    <property type="molecule type" value="Genomic_DNA"/>
</dbReference>
<keyword evidence="8" id="KW-1185">Reference proteome</keyword>
<evidence type="ECO:0000313" key="8">
    <source>
        <dbReference type="Proteomes" id="UP000027586"/>
    </source>
</evidence>
<sequence length="463" mass="50064">MQGESLSTATSTPDSMESSGIKNRSPSLPNDHVIEDKIEYSNKTPFMAWIVLVSIMLVNAACNIMWTTCSSAPTPSAEWMQIDFDQLNWLSNACAIVNTLLSLPAGWAYEQFGIKACISFSGIINLVGAWIRYAAVAAPPEKRYTIVMVGQVIGGIGGPFAYNIAPKFVATWFAPQDRTIGNTFVSISLGMLVAPLIMPPLAPSVENVPWMFKVVGIICTCCAVPILLTPKLPKVPPSASAAAPRTSIWKGVKMLCKNFQYISTVIVAGVNCGMFYAISVIIIQAAAPYGYTDQQGGIAMAVLTIAGYVGGTFMGYFVGQRGEHLMFIKLFTPMVVATYVMLIFQIVENGYGPLICICFLIGFFSMGVLPVQLEYACEVSYPVPEAIASNVIWTLDTVVMLIFTVIANALRAGPEADPPGNMRNSLIAAVCIMAFFSLPILWLKGDLKRLAVDRRRASLVPSV</sequence>
<feature type="transmembrane region" description="Helical" evidence="6">
    <location>
        <begin position="87"/>
        <end position="107"/>
    </location>
</feature>
<feature type="region of interest" description="Disordered" evidence="5">
    <location>
        <begin position="1"/>
        <end position="28"/>
    </location>
</feature>
<feature type="transmembrane region" description="Helical" evidence="6">
    <location>
        <begin position="210"/>
        <end position="228"/>
    </location>
</feature>
<evidence type="ECO:0000256" key="2">
    <source>
        <dbReference type="ARBA" id="ARBA00022692"/>
    </source>
</evidence>
<keyword evidence="3 6" id="KW-1133">Transmembrane helix</keyword>
<dbReference type="AlphaFoldDB" id="A0A068RUE5"/>
<keyword evidence="7" id="KW-0675">Receptor</keyword>
<feature type="transmembrane region" description="Helical" evidence="6">
    <location>
        <begin position="391"/>
        <end position="410"/>
    </location>
</feature>
<dbReference type="PANTHER" id="PTHR10924:SF6">
    <property type="entry name" value="SOLUTE CARRIER FAMILY 49 MEMBER A3"/>
    <property type="match status" value="1"/>
</dbReference>
<feature type="transmembrane region" description="Helical" evidence="6">
    <location>
        <begin position="113"/>
        <end position="133"/>
    </location>
</feature>
<name>A0A068RUE5_9FUNG</name>
<keyword evidence="4 6" id="KW-0472">Membrane</keyword>
<dbReference type="InterPro" id="IPR036259">
    <property type="entry name" value="MFS_trans_sf"/>
</dbReference>
<feature type="transmembrane region" description="Helical" evidence="6">
    <location>
        <begin position="422"/>
        <end position="443"/>
    </location>
</feature>
<dbReference type="GO" id="GO:0022857">
    <property type="term" value="F:transmembrane transporter activity"/>
    <property type="evidence" value="ECO:0007669"/>
    <property type="project" value="InterPro"/>
</dbReference>
<organism evidence="7 8">
    <name type="scientific">Lichtheimia corymbifera JMRC:FSU:9682</name>
    <dbReference type="NCBI Taxonomy" id="1263082"/>
    <lineage>
        <taxon>Eukaryota</taxon>
        <taxon>Fungi</taxon>
        <taxon>Fungi incertae sedis</taxon>
        <taxon>Mucoromycota</taxon>
        <taxon>Mucoromycotina</taxon>
        <taxon>Mucoromycetes</taxon>
        <taxon>Mucorales</taxon>
        <taxon>Lichtheimiaceae</taxon>
        <taxon>Lichtheimia</taxon>
    </lineage>
</organism>
<comment type="caution">
    <text evidence="7">The sequence shown here is derived from an EMBL/GenBank/DDBJ whole genome shotgun (WGS) entry which is preliminary data.</text>
</comment>
<reference evidence="7" key="1">
    <citation type="submission" date="2013-08" db="EMBL/GenBank/DDBJ databases">
        <title>Gene expansion shapes genome architecture in the human pathogen Lichtheimia corymbifera: an evolutionary genomics analysis in the ancient terrestrial Mucorales (Mucoromycotina).</title>
        <authorList>
            <person name="Schwartze V.U."/>
            <person name="Winter S."/>
            <person name="Shelest E."/>
            <person name="Marcet-Houben M."/>
            <person name="Horn F."/>
            <person name="Wehner S."/>
            <person name="Hoffmann K."/>
            <person name="Riege K."/>
            <person name="Sammeth M."/>
            <person name="Nowrousian M."/>
            <person name="Valiante V."/>
            <person name="Linde J."/>
            <person name="Jacobsen I.D."/>
            <person name="Marz M."/>
            <person name="Brakhage A.A."/>
            <person name="Gabaldon T."/>
            <person name="Bocker S."/>
            <person name="Voigt K."/>
        </authorList>
    </citation>
    <scope>NUCLEOTIDE SEQUENCE [LARGE SCALE GENOMIC DNA]</scope>
    <source>
        <strain evidence="7">FSU 9682</strain>
    </source>
</reference>
<evidence type="ECO:0000256" key="5">
    <source>
        <dbReference type="SAM" id="MobiDB-lite"/>
    </source>
</evidence>
<dbReference type="Proteomes" id="UP000027586">
    <property type="component" value="Unassembled WGS sequence"/>
</dbReference>
<dbReference type="Pfam" id="PF07690">
    <property type="entry name" value="MFS_1"/>
    <property type="match status" value="1"/>
</dbReference>
<feature type="transmembrane region" description="Helical" evidence="6">
    <location>
        <begin position="324"/>
        <end position="344"/>
    </location>
</feature>
<dbReference type="SUPFAM" id="SSF103473">
    <property type="entry name" value="MFS general substrate transporter"/>
    <property type="match status" value="1"/>
</dbReference>
<evidence type="ECO:0000256" key="3">
    <source>
        <dbReference type="ARBA" id="ARBA00022989"/>
    </source>
</evidence>
<gene>
    <name evidence="7" type="ORF">LCOR_04970.1</name>
</gene>
<comment type="subcellular location">
    <subcellularLocation>
        <location evidence="1">Membrane</location>
        <topology evidence="1">Multi-pass membrane protein</topology>
    </subcellularLocation>
</comment>
<dbReference type="InterPro" id="IPR049680">
    <property type="entry name" value="FLVCR1-2_SLC49-like"/>
</dbReference>
<feature type="transmembrane region" description="Helical" evidence="6">
    <location>
        <begin position="261"/>
        <end position="286"/>
    </location>
</feature>
<proteinExistence type="predicted"/>
<protein>
    <submittedName>
        <fullName evidence="7">Cell surface receptor mfs transporter</fullName>
    </submittedName>
</protein>
<dbReference type="Gene3D" id="1.20.1250.20">
    <property type="entry name" value="MFS general substrate transporter like domains"/>
    <property type="match status" value="2"/>
</dbReference>